<dbReference type="OrthoDB" id="384721at2"/>
<evidence type="ECO:0000313" key="3">
    <source>
        <dbReference type="Proteomes" id="UP000316030"/>
    </source>
</evidence>
<dbReference type="PANTHER" id="PTHR46211">
    <property type="entry name" value="GLYCEROPHOSPHORYL DIESTER PHOSPHODIESTERASE"/>
    <property type="match status" value="1"/>
</dbReference>
<dbReference type="PROSITE" id="PS51704">
    <property type="entry name" value="GP_PDE"/>
    <property type="match status" value="1"/>
</dbReference>
<dbReference type="SUPFAM" id="SSF51695">
    <property type="entry name" value="PLC-like phosphodiesterases"/>
    <property type="match status" value="1"/>
</dbReference>
<dbReference type="Gene3D" id="3.20.20.190">
    <property type="entry name" value="Phosphatidylinositol (PI) phosphodiesterase"/>
    <property type="match status" value="1"/>
</dbReference>
<dbReference type="AlphaFoldDB" id="A0A521DUT2"/>
<dbReference type="PANTHER" id="PTHR46211:SF1">
    <property type="entry name" value="GLYCEROPHOSPHODIESTER PHOSPHODIESTERASE, CYTOPLASMIC"/>
    <property type="match status" value="1"/>
</dbReference>
<dbReference type="EMBL" id="FXTO01000012">
    <property type="protein sequence ID" value="SMO75388.1"/>
    <property type="molecule type" value="Genomic_DNA"/>
</dbReference>
<protein>
    <submittedName>
        <fullName evidence="2">Glycerophosphoryl diester phosphodiesterase</fullName>
    </submittedName>
</protein>
<proteinExistence type="predicted"/>
<dbReference type="InterPro" id="IPR030395">
    <property type="entry name" value="GP_PDE_dom"/>
</dbReference>
<dbReference type="InterPro" id="IPR017946">
    <property type="entry name" value="PLC-like_Pdiesterase_TIM-brl"/>
</dbReference>
<dbReference type="GO" id="GO:0008081">
    <property type="term" value="F:phosphoric diester hydrolase activity"/>
    <property type="evidence" value="ECO:0007669"/>
    <property type="project" value="InterPro"/>
</dbReference>
<organism evidence="2 3">
    <name type="scientific">Thalassovita litoralis</name>
    <dbReference type="NCBI Taxonomy" id="1010611"/>
    <lineage>
        <taxon>Bacteria</taxon>
        <taxon>Pseudomonadati</taxon>
        <taxon>Pseudomonadota</taxon>
        <taxon>Alphaproteobacteria</taxon>
        <taxon>Rhodobacterales</taxon>
        <taxon>Roseobacteraceae</taxon>
        <taxon>Thalassovita</taxon>
    </lineage>
</organism>
<dbReference type="Proteomes" id="UP000316030">
    <property type="component" value="Unassembled WGS sequence"/>
</dbReference>
<gene>
    <name evidence="2" type="ORF">SAMN06265173_11298</name>
</gene>
<dbReference type="Pfam" id="PF03009">
    <property type="entry name" value="GDPD"/>
    <property type="match status" value="1"/>
</dbReference>
<evidence type="ECO:0000313" key="2">
    <source>
        <dbReference type="EMBL" id="SMO75388.1"/>
    </source>
</evidence>
<keyword evidence="3" id="KW-1185">Reference proteome</keyword>
<sequence length="255" mass="27328">MTALPPAFLASPIAHRAYHNLAEGRVENSPSAIQAAIDAGYGIEIDLQLSADGQAMVFHDYDLRRLTGETGPIRGRSAADLGKITLSGGTDTIPTFAQVLNQVAGQVPLLVEFKDQDGAMGASVGQLEHAAAQALNGYDGPVALMSFNPHSMLKMAGLTPDIPRGLTTSAYRSEDWKLLPAGTRDRLRDIPDYDAVKASFISHEAGDLDRPRVADLKRRGAHILCWTIRSPEAEAKARNVAQNITFEGYAAKIPA</sequence>
<accession>A0A521DUT2</accession>
<dbReference type="GO" id="GO:0006629">
    <property type="term" value="P:lipid metabolic process"/>
    <property type="evidence" value="ECO:0007669"/>
    <property type="project" value="InterPro"/>
</dbReference>
<dbReference type="RefSeq" id="WP_142493508.1">
    <property type="nucleotide sequence ID" value="NZ_FXTO01000012.1"/>
</dbReference>
<evidence type="ECO:0000259" key="1">
    <source>
        <dbReference type="PROSITE" id="PS51704"/>
    </source>
</evidence>
<feature type="domain" description="GP-PDE" evidence="1">
    <location>
        <begin position="10"/>
        <end position="255"/>
    </location>
</feature>
<name>A0A521DUT2_9RHOB</name>
<reference evidence="2 3" key="1">
    <citation type="submission" date="2017-05" db="EMBL/GenBank/DDBJ databases">
        <authorList>
            <person name="Varghese N."/>
            <person name="Submissions S."/>
        </authorList>
    </citation>
    <scope>NUCLEOTIDE SEQUENCE [LARGE SCALE GENOMIC DNA]</scope>
    <source>
        <strain evidence="2 3">DSM 29506</strain>
    </source>
</reference>